<dbReference type="PANTHER" id="PTHR42091:SF1">
    <property type="entry name" value="CONSERVED GLYCINE-RICH PROTEIN (AFU_ORTHOLOGUE AFUA_7G02440)"/>
    <property type="match status" value="1"/>
</dbReference>
<evidence type="ECO:0000256" key="1">
    <source>
        <dbReference type="SAM" id="MobiDB-lite"/>
    </source>
</evidence>
<protein>
    <recommendedName>
        <fullName evidence="3">DUF7732 domain-containing protein</fullName>
    </recommendedName>
</protein>
<dbReference type="OrthoDB" id="5425547at2759"/>
<feature type="chain" id="PRO_5034712065" description="DUF7732 domain-containing protein" evidence="2">
    <location>
        <begin position="19"/>
        <end position="321"/>
    </location>
</feature>
<evidence type="ECO:0000313" key="5">
    <source>
        <dbReference type="Proteomes" id="UP000530670"/>
    </source>
</evidence>
<dbReference type="InterPro" id="IPR056634">
    <property type="entry name" value="DUF7732"/>
</dbReference>
<feature type="compositionally biased region" description="Gly residues" evidence="1">
    <location>
        <begin position="74"/>
        <end position="96"/>
    </location>
</feature>
<feature type="compositionally biased region" description="Low complexity" evidence="1">
    <location>
        <begin position="97"/>
        <end position="125"/>
    </location>
</feature>
<dbReference type="PANTHER" id="PTHR42091">
    <property type="entry name" value="CONSERVED GLYCINE-RICH PROTEIN (AFU_ORTHOLOGUE AFUA_7G02440)"/>
    <property type="match status" value="1"/>
</dbReference>
<proteinExistence type="predicted"/>
<dbReference type="EMBL" id="JAAQRI010000021">
    <property type="protein sequence ID" value="KAF5649467.1"/>
    <property type="molecule type" value="Genomic_DNA"/>
</dbReference>
<gene>
    <name evidence="4" type="ORF">FTJAE_904</name>
</gene>
<name>A0A8H5SCU8_9HYPO</name>
<evidence type="ECO:0000259" key="3">
    <source>
        <dbReference type="Pfam" id="PF24866"/>
    </source>
</evidence>
<accession>A0A8H5SCU8</accession>
<reference evidence="4 5" key="1">
    <citation type="submission" date="2020-05" db="EMBL/GenBank/DDBJ databases">
        <title>Identification and distribution of gene clusters putatively required for synthesis of sphingolipid metabolism inhibitors in phylogenetically diverse species of the filamentous fungus Fusarium.</title>
        <authorList>
            <person name="Kim H.-S."/>
            <person name="Busman M."/>
            <person name="Brown D.W."/>
            <person name="Divon H."/>
            <person name="Uhlig S."/>
            <person name="Proctor R.H."/>
        </authorList>
    </citation>
    <scope>NUCLEOTIDE SEQUENCE [LARGE SCALE GENOMIC DNA]</scope>
    <source>
        <strain evidence="4 5">NRRL 66243</strain>
    </source>
</reference>
<keyword evidence="5" id="KW-1185">Reference proteome</keyword>
<sequence>MRPDFAVVLFTLLTSTIASVTHAPRRIERNDIEGPESGKAPCYGRGCRYPQGRSGQGCSGQGCSGHELYKRRGGGGGGGRGGSSGGGSRGSSGGSSRGSSGSGSSRGSSSSGSGSRGSSSRPGSSSGSGGSRSSAGGGSRGVGPQPSFAGGRYYPGGSSKPYKSGVSSPGRIAPFALGGAALAFWPGVWLYGAYMYPYSHPYHYHNETSDEDEERDVLCGCSRYEYCACDDNNSTQYFDELIGNGSYDALNKSIVNVAEVNGTMTILINGTLPNDTALPDEDASENGALSRRQDLPTIHHFEDIGKGFMGLVIAAIVMNAI</sequence>
<evidence type="ECO:0000313" key="4">
    <source>
        <dbReference type="EMBL" id="KAF5649467.1"/>
    </source>
</evidence>
<feature type="signal peptide" evidence="2">
    <location>
        <begin position="1"/>
        <end position="18"/>
    </location>
</feature>
<evidence type="ECO:0000256" key="2">
    <source>
        <dbReference type="SAM" id="SignalP"/>
    </source>
</evidence>
<feature type="compositionally biased region" description="Gly residues" evidence="1">
    <location>
        <begin position="126"/>
        <end position="141"/>
    </location>
</feature>
<keyword evidence="2" id="KW-0732">Signal</keyword>
<dbReference type="Pfam" id="PF24866">
    <property type="entry name" value="DUF7732"/>
    <property type="match status" value="1"/>
</dbReference>
<dbReference type="RefSeq" id="XP_037211934.1">
    <property type="nucleotide sequence ID" value="XM_037355920.1"/>
</dbReference>
<comment type="caution">
    <text evidence="4">The sequence shown here is derived from an EMBL/GenBank/DDBJ whole genome shotgun (WGS) entry which is preliminary data.</text>
</comment>
<dbReference type="Proteomes" id="UP000530670">
    <property type="component" value="Unassembled WGS sequence"/>
</dbReference>
<feature type="region of interest" description="Disordered" evidence="1">
    <location>
        <begin position="74"/>
        <end position="155"/>
    </location>
</feature>
<dbReference type="AlphaFoldDB" id="A0A8H5SCU8"/>
<feature type="domain" description="DUF7732" evidence="3">
    <location>
        <begin position="153"/>
        <end position="276"/>
    </location>
</feature>
<dbReference type="GeneID" id="59308190"/>
<organism evidence="4 5">
    <name type="scientific">Fusarium tjaetaba</name>
    <dbReference type="NCBI Taxonomy" id="1567544"/>
    <lineage>
        <taxon>Eukaryota</taxon>
        <taxon>Fungi</taxon>
        <taxon>Dikarya</taxon>
        <taxon>Ascomycota</taxon>
        <taxon>Pezizomycotina</taxon>
        <taxon>Sordariomycetes</taxon>
        <taxon>Hypocreomycetidae</taxon>
        <taxon>Hypocreales</taxon>
        <taxon>Nectriaceae</taxon>
        <taxon>Fusarium</taxon>
        <taxon>Fusarium fujikuroi species complex</taxon>
    </lineage>
</organism>